<sequence>MSDHKELLLLSNLPQIEERLFLDRLQGCFTHRNLHGPNNTKALTNFSGAQIKQVVVGPDHIAFLFNDYKVGRVCFKSVEVKPPAIVVPEKPTTGSAVPNAGQATPGQNPDVAPTANVTTGAVGQNPSYSSVANAANRSAKIRRVMMATRRAGQFAARSGVIVDRGRQLIPASSIPEDLIAQAQVVLQGKSREVIVRELQRTNLNVNEAVNNLLSREDDDEDMEEGDSYLPEELLTLLDAGLRNTEGIMEPDALYTGDYEYMMSRELAAAGRRREGRTDGRARPADNANHVKERYEFGDDIEYWTGTKENAFPPNVKKFVKIAAMQGELLALTDTGVLYGWKWQGKGDLTPHPINAAFFGSNPTDKVADIETSAFRAVISTAAGKIGSFVDSKSLGTRVAELLFLPLTDLPDGETIESIHVCPMFAAAKTKNALYWWGINPFNERRKVFEKCKSKAKKYQSVSSSDIKVGSEVRTKSNPVYATNSIAINMTTATPMIGVMMEAAWTLTETCRFRLFTPEQFDQMAEDLKIKDEKKAVNYDPQSGSLSSIPHKETAWAIKDVVFIHEESCNDTGIVQIIDGPICGIYFKSYIDEKKKSGDANDDISRLRLIRKDELVAVNSSTKQPLAPVTFEKTLQRVTLPHGIRRVVSLVVDTTGFRLLVEKKGRVHLIRMSTLGKLCSDHMLPVSYSAVCGAYDNTGRTAKLYNYGDESILYLQDHNGAISPLSRNSAGGYGDPVYLGVAGMTHIAVGVKYFDSSVERPEIILSAPVEKLTKPDQCKSTTKVLLLAALIAPSPREIIPSIPSILQLVLFCDFHAVSMVMKAVNKLKAELDESSFEALVNEYIINPRADGNRTILHAAIMNAFSKTNAIDAASHDKITFDTSEAEAHRDKMDKQWEDMIAGGGQVSKSVDVEMKSAEDVTSLYKVDLAMKYRVGQPVSDFKDRKHNAIAIIKYFMKDPIILSKLPVLLHIRDIYGHTPFICAVQHRAYEAACAIWETMTKYYNNLSVADFTNEVYNPMIHTDDSPLFIVCYNDTCSFTWTGDEHINQDIFECKTCGLVGSLCCCTECANTCHRNHDCKLKRTSPTAYCDCWEKCSCKALVAGNEVKREYLLNELLSKTNLIQHLNSRGEHLLLFLVKTVGRQLIEQDNYSKRSRNRATVQTANDNIPERDLEPPRFADRALKICLASWDAVKSLIAVGMKTQKESTSISEEHFHLGSQDGSTQLDKFVFILLNKCLEAHLDILLNTIIQAAKNEDDYEIHDYISRFTRSVVRMFSLVTLIAPSTLALTVQSASNNAEDDKEFKYSTSNNPDAVKTVAPARAAAAVAISGVISLVRSSSLFDRKEKKRNVNVFVQKCRRIFQTLPTYSIAELLNTADAYIGPVKSGFINPVLNISRAMHNTDALEYIEKFLNGEQDLSAFYGEMGEIRAYRRKRYGSRRDTDEEAIISNEDNGQGNAVDSDESESDSENEAVSRRFSSQGSLHGHTATSLSNVVNSYRRDEAPAPPQNVTSAPRPAAMNPTAADRGEYSTDSVSTASDDEENEDSSEDEESENDRNFGVIDPFNQEEFEDDEDMRENDEEEDDYYDEDGDEEAGHEFGEENEHDNEDEDNEGEHEFQNDEEGGNHGHNIPVVEIEPAEQAPEPEDGEIVGGNEMEVDNAANTGGNAHPEEALEMNEEDLMNAMRNEEVNITIAPESEAVSIAVSNDGPDVSSTRSRVINALNTVASGNRARNLTWAVPGEFSVARRDDGNANELVIRTNQNNGNEGNNADPNAQRASKAASGTSIVEDSHASSEKAAFQFAAVFAALLRVVDDLMLQITSPQVYNGQVSDKSFSNQLKIDLATISMFRNFIEEKMNDIWQWLTIVLDKVEAQLKFGSALNNSTLHSIEMSEKKTEKDKRGKMKENANVASSNQKKDSPHGRREFLQYFFSIARSHANENGDELPIIEYRALKTAAFVAEGFLFHASILELIDSRIQTYSSKETAEEQNEEKSDSVTSKKLRKFYERSNSICYPCISYADTHHAFQYTAEESLPLAARPQLLQPDSERCQLFTLPVPQRNKADHTDAAANHGVHYPTFHSLANLPTTYGDLRQFLVEQLVGPKIPQRSLFKTYISQEPLEDENKMPTVDELFAADSSVSRMPYQKVLGRWSNVFSLITQMYTEDLIHYCGGDATYSMILVETAGFQFRQAQFRRRIDKLKNGQPRDLVFSGMCRDKNLLIVQTFRNLNQQYQKRLTNGNTSSSAGIVLKMYKSYDANQVSIPPLASHKVKVTFKDEPGEGTGVARSFYSAVAEALITLPNMPQDGFEADDDKKKTASIPTNYPTGTPPKRLARGALQAIQASITRRVSTRRRQDLNIDAPPYYPPEKTKTPDVKTPENRSALASNRALAGERLFTKVYACEPVFAHKVTGMLLELPMNDILNMISCEDTMKAYLLEAVKLLMGEGYVNSTEKESDALHLREDAPFFARIENTGHYVPIPATCSENRINAFRNVGRMIGICLQQREIFPIQLARHVLKFILGKPLTWYDLAFFDTNLYDSMRSLIVEESTGGPQSKEFYDMLAMNFTLTFSEKEGGKTVELIPGGENIFLNRDNILEFFYWFVEKRLLGPVIPVLEAIKKGVFDVIPSDCLSHLSPEDLRLILCGSSEINMNILESYTKFLDESSSSSDTLEKYKQIFWSVVNKFTDQEKQDLVFFWTGSPTLPASEEEFQPLPSIMIRPSDNNMHLPTANTCISRLYLPLYTSKRVLRAKLLMAIKARNFGFV</sequence>
<organism evidence="1 2">
    <name type="scientific">Panagrolaimus sp. JU765</name>
    <dbReference type="NCBI Taxonomy" id="591449"/>
    <lineage>
        <taxon>Eukaryota</taxon>
        <taxon>Metazoa</taxon>
        <taxon>Ecdysozoa</taxon>
        <taxon>Nematoda</taxon>
        <taxon>Chromadorea</taxon>
        <taxon>Rhabditida</taxon>
        <taxon>Tylenchina</taxon>
        <taxon>Panagrolaimomorpha</taxon>
        <taxon>Panagrolaimoidea</taxon>
        <taxon>Panagrolaimidae</taxon>
        <taxon>Panagrolaimus</taxon>
    </lineage>
</organism>
<evidence type="ECO:0000313" key="2">
    <source>
        <dbReference type="WBParaSite" id="JU765_v2.g9500.t1"/>
    </source>
</evidence>
<reference evidence="2" key="1">
    <citation type="submission" date="2022-11" db="UniProtKB">
        <authorList>
            <consortium name="WormBaseParasite"/>
        </authorList>
    </citation>
    <scope>IDENTIFICATION</scope>
</reference>
<dbReference type="Proteomes" id="UP000887576">
    <property type="component" value="Unplaced"/>
</dbReference>
<protein>
    <submittedName>
        <fullName evidence="2">E3 ubiquitin-protein ligase UBR5</fullName>
    </submittedName>
</protein>
<dbReference type="WBParaSite" id="JU765_v2.g9500.t1">
    <property type="protein sequence ID" value="JU765_v2.g9500.t1"/>
    <property type="gene ID" value="JU765_v2.g9500"/>
</dbReference>
<name>A0AC34RRG3_9BILA</name>
<accession>A0AC34RRG3</accession>
<evidence type="ECO:0000313" key="1">
    <source>
        <dbReference type="Proteomes" id="UP000887576"/>
    </source>
</evidence>
<proteinExistence type="predicted"/>